<evidence type="ECO:0000259" key="5">
    <source>
        <dbReference type="PROSITE" id="PS51898"/>
    </source>
</evidence>
<keyword evidence="8" id="KW-1185">Reference proteome</keyword>
<dbReference type="InterPro" id="IPR010998">
    <property type="entry name" value="Integrase_recombinase_N"/>
</dbReference>
<sequence>MPTQKDSSLLEGFLKYLRYERGCSENTLKAYERDIKRWFDYCEKKGLSGFLPSHDAARDFLRHLKKMNLSRSTIQRHAATLRSWGSYLFYEGLSDASDFKVPLPPRGKVLPQILSEGEILRIIDACSGGTPLGLRDRAMLQVAYGCGLRASEVTSLKVNDVDFQSRSVRPLGKGMKERVVPLLGEVAETLKAYMSQARPMLDKAMSEFVFLSKNGNPLRREDFWKIVQKRGKAAGISSARLHPHVLRHSFATHLLRRGMDLRTLQELLGHASIGTTEKYTHFDLELRDIYDKTHPRA</sequence>
<dbReference type="GO" id="GO:0006310">
    <property type="term" value="P:DNA recombination"/>
    <property type="evidence" value="ECO:0007669"/>
    <property type="project" value="UniProtKB-KW"/>
</dbReference>
<dbReference type="InterPro" id="IPR050090">
    <property type="entry name" value="Tyrosine_recombinase_XerCD"/>
</dbReference>
<dbReference type="GO" id="GO:0003677">
    <property type="term" value="F:DNA binding"/>
    <property type="evidence" value="ECO:0007669"/>
    <property type="project" value="UniProtKB-UniRule"/>
</dbReference>
<dbReference type="InterPro" id="IPR011010">
    <property type="entry name" value="DNA_brk_join_enz"/>
</dbReference>
<dbReference type="Gene3D" id="1.10.443.10">
    <property type="entry name" value="Intergrase catalytic core"/>
    <property type="match status" value="1"/>
</dbReference>
<dbReference type="InterPro" id="IPR013762">
    <property type="entry name" value="Integrase-like_cat_sf"/>
</dbReference>
<feature type="domain" description="Core-binding (CB)" evidence="6">
    <location>
        <begin position="4"/>
        <end position="89"/>
    </location>
</feature>
<feature type="domain" description="Tyr recombinase" evidence="5">
    <location>
        <begin position="109"/>
        <end position="291"/>
    </location>
</feature>
<reference evidence="8" key="1">
    <citation type="submission" date="2011-10" db="EMBL/GenBank/DDBJ databases">
        <title>The complete genome of chromosome of Thermovirga lienii DSM 17291.</title>
        <authorList>
            <consortium name="US DOE Joint Genome Institute (JGI-PGF)"/>
            <person name="Lucas S."/>
            <person name="Copeland A."/>
            <person name="Lapidus A."/>
            <person name="Glavina del Rio T."/>
            <person name="Dalin E."/>
            <person name="Tice H."/>
            <person name="Bruce D."/>
            <person name="Goodwin L."/>
            <person name="Pitluck S."/>
            <person name="Peters L."/>
            <person name="Mikhailova N."/>
            <person name="Saunders E."/>
            <person name="Kyrpides N."/>
            <person name="Mavromatis K."/>
            <person name="Ivanova N."/>
            <person name="Last F.I."/>
            <person name="Brettin T."/>
            <person name="Detter J.C."/>
            <person name="Han C."/>
            <person name="Larimer F."/>
            <person name="Land M."/>
            <person name="Hauser L."/>
            <person name="Markowitz V."/>
            <person name="Cheng J.-F."/>
            <person name="Hugenholtz P."/>
            <person name="Woyke T."/>
            <person name="Wu D."/>
            <person name="Spring S."/>
            <person name="Schroeder M."/>
            <person name="Brambilla E.-M."/>
            <person name="Klenk H.-P."/>
            <person name="Eisen J.A."/>
        </authorList>
    </citation>
    <scope>NUCLEOTIDE SEQUENCE [LARGE SCALE GENOMIC DNA]</scope>
    <source>
        <strain evidence="8">ATCC BAA-1197 / DSM 17291 / Cas60314</strain>
    </source>
</reference>
<dbReference type="eggNOG" id="COG4974">
    <property type="taxonomic scope" value="Bacteria"/>
</dbReference>
<evidence type="ECO:0000313" key="7">
    <source>
        <dbReference type="EMBL" id="AER66620.1"/>
    </source>
</evidence>
<dbReference type="Pfam" id="PF00589">
    <property type="entry name" value="Phage_integrase"/>
    <property type="match status" value="1"/>
</dbReference>
<dbReference type="KEGG" id="tli:Tlie_0887"/>
<dbReference type="InterPro" id="IPR004107">
    <property type="entry name" value="Integrase_SAM-like_N"/>
</dbReference>
<dbReference type="STRING" id="580340.Tlie_0887"/>
<dbReference type="SUPFAM" id="SSF56349">
    <property type="entry name" value="DNA breaking-rejoining enzymes"/>
    <property type="match status" value="1"/>
</dbReference>
<keyword evidence="1" id="KW-0229">DNA integration</keyword>
<dbReference type="InterPro" id="IPR002104">
    <property type="entry name" value="Integrase_catalytic"/>
</dbReference>
<accession>G7V9S0</accession>
<dbReference type="Pfam" id="PF02899">
    <property type="entry name" value="Phage_int_SAM_1"/>
    <property type="match status" value="1"/>
</dbReference>
<evidence type="ECO:0000256" key="3">
    <source>
        <dbReference type="ARBA" id="ARBA00023172"/>
    </source>
</evidence>
<dbReference type="Gene3D" id="1.10.150.130">
    <property type="match status" value="1"/>
</dbReference>
<evidence type="ECO:0000256" key="1">
    <source>
        <dbReference type="ARBA" id="ARBA00022908"/>
    </source>
</evidence>
<name>G7V9S0_THELD</name>
<dbReference type="HOGENOM" id="CLU_027562_9_6_0"/>
<evidence type="ECO:0000313" key="8">
    <source>
        <dbReference type="Proteomes" id="UP000005868"/>
    </source>
</evidence>
<dbReference type="Proteomes" id="UP000005868">
    <property type="component" value="Chromosome"/>
</dbReference>
<keyword evidence="2 4" id="KW-0238">DNA-binding</keyword>
<gene>
    <name evidence="7" type="ordered locus">Tlie_0887</name>
</gene>
<evidence type="ECO:0000256" key="4">
    <source>
        <dbReference type="PROSITE-ProRule" id="PRU01248"/>
    </source>
</evidence>
<protein>
    <submittedName>
        <fullName evidence="7">Integrase family protein</fullName>
    </submittedName>
</protein>
<evidence type="ECO:0000256" key="2">
    <source>
        <dbReference type="ARBA" id="ARBA00023125"/>
    </source>
</evidence>
<dbReference type="PROSITE" id="PS51900">
    <property type="entry name" value="CB"/>
    <property type="match status" value="1"/>
</dbReference>
<dbReference type="PANTHER" id="PTHR30349:SF81">
    <property type="entry name" value="TYROSINE RECOMBINASE XERC"/>
    <property type="match status" value="1"/>
</dbReference>
<dbReference type="AlphaFoldDB" id="G7V9S0"/>
<dbReference type="PROSITE" id="PS51898">
    <property type="entry name" value="TYR_RECOMBINASE"/>
    <property type="match status" value="1"/>
</dbReference>
<keyword evidence="3" id="KW-0233">DNA recombination</keyword>
<dbReference type="SUPFAM" id="SSF47823">
    <property type="entry name" value="lambda integrase-like, N-terminal domain"/>
    <property type="match status" value="1"/>
</dbReference>
<dbReference type="GO" id="GO:0015074">
    <property type="term" value="P:DNA integration"/>
    <property type="evidence" value="ECO:0007669"/>
    <property type="project" value="UniProtKB-KW"/>
</dbReference>
<dbReference type="OrthoDB" id="9801717at2"/>
<dbReference type="CDD" id="cd00798">
    <property type="entry name" value="INT_XerDC_C"/>
    <property type="match status" value="1"/>
</dbReference>
<dbReference type="EMBL" id="CP003096">
    <property type="protein sequence ID" value="AER66620.1"/>
    <property type="molecule type" value="Genomic_DNA"/>
</dbReference>
<dbReference type="InterPro" id="IPR044068">
    <property type="entry name" value="CB"/>
</dbReference>
<dbReference type="PANTHER" id="PTHR30349">
    <property type="entry name" value="PHAGE INTEGRASE-RELATED"/>
    <property type="match status" value="1"/>
</dbReference>
<proteinExistence type="predicted"/>
<reference evidence="7 8" key="2">
    <citation type="journal article" date="2012" name="Stand. Genomic Sci.">
        <title>Genome sequence of the moderately thermophilic, amino-acid-degrading and sulfur-reducing bacterium Thermovirga lienii type strain (Cas60314(T)).</title>
        <authorList>
            <person name="Goker M."/>
            <person name="Saunders E."/>
            <person name="Lapidus A."/>
            <person name="Nolan M."/>
            <person name="Lucas S."/>
            <person name="Hammon N."/>
            <person name="Deshpande S."/>
            <person name="Cheng J.F."/>
            <person name="Han C."/>
            <person name="Tapia R."/>
            <person name="Goodwin L.A."/>
            <person name="Pitluck S."/>
            <person name="Liolios K."/>
            <person name="Mavromatis K."/>
            <person name="Pagani I."/>
            <person name="Ivanova N."/>
            <person name="Mikhailova N."/>
            <person name="Pati A."/>
            <person name="Chen A."/>
            <person name="Palaniappan K."/>
            <person name="Land M."/>
            <person name="Chang Y.J."/>
            <person name="Jeffries C.D."/>
            <person name="Brambilla E.M."/>
            <person name="Rohde M."/>
            <person name="Spring S."/>
            <person name="Detter J.C."/>
            <person name="Woyke T."/>
            <person name="Bristow J."/>
            <person name="Eisen J.A."/>
            <person name="Markowitz V."/>
            <person name="Hugenholtz P."/>
            <person name="Kyrpides N.C."/>
            <person name="Klenk H.P."/>
        </authorList>
    </citation>
    <scope>NUCLEOTIDE SEQUENCE [LARGE SCALE GENOMIC DNA]</scope>
    <source>
        <strain evidence="8">ATCC BAA-1197 / DSM 17291 / Cas60314</strain>
    </source>
</reference>
<organism evidence="7 8">
    <name type="scientific">Thermovirga lienii (strain ATCC BAA-1197 / DSM 17291 / Cas60314)</name>
    <dbReference type="NCBI Taxonomy" id="580340"/>
    <lineage>
        <taxon>Bacteria</taxon>
        <taxon>Thermotogati</taxon>
        <taxon>Synergistota</taxon>
        <taxon>Synergistia</taxon>
        <taxon>Synergistales</taxon>
        <taxon>Thermovirgaceae</taxon>
        <taxon>Thermovirga</taxon>
    </lineage>
</organism>
<evidence type="ECO:0000259" key="6">
    <source>
        <dbReference type="PROSITE" id="PS51900"/>
    </source>
</evidence>